<proteinExistence type="predicted"/>
<dbReference type="Gene3D" id="3.30.70.600">
    <property type="entry name" value="Ribosomal protein S10 domain"/>
    <property type="match status" value="1"/>
</dbReference>
<gene>
    <name evidence="1" type="ORF">MTR67_020313</name>
</gene>
<protein>
    <submittedName>
        <fullName evidence="1">Uncharacterized protein</fullName>
    </submittedName>
</protein>
<dbReference type="EMBL" id="CP133615">
    <property type="protein sequence ID" value="WMV26928.1"/>
    <property type="molecule type" value="Genomic_DNA"/>
</dbReference>
<reference evidence="1" key="1">
    <citation type="submission" date="2023-08" db="EMBL/GenBank/DDBJ databases">
        <title>A de novo genome assembly of Solanum verrucosum Schlechtendal, a Mexican diploid species geographically isolated from the other diploid A-genome species in potato relatives.</title>
        <authorList>
            <person name="Hosaka K."/>
        </authorList>
    </citation>
    <scope>NUCLEOTIDE SEQUENCE</scope>
    <source>
        <tissue evidence="1">Young leaves</tissue>
    </source>
</reference>
<sequence>MKLTEPRLKGLERRLIRITLSTKNVKNLEKMCTDLVCGAKDRLFIVVSRCEMLHQQRFLTLSLGSLPMEKAQIHGTSLS</sequence>
<organism evidence="1 2">
    <name type="scientific">Solanum verrucosum</name>
    <dbReference type="NCBI Taxonomy" id="315347"/>
    <lineage>
        <taxon>Eukaryota</taxon>
        <taxon>Viridiplantae</taxon>
        <taxon>Streptophyta</taxon>
        <taxon>Embryophyta</taxon>
        <taxon>Tracheophyta</taxon>
        <taxon>Spermatophyta</taxon>
        <taxon>Magnoliopsida</taxon>
        <taxon>eudicotyledons</taxon>
        <taxon>Gunneridae</taxon>
        <taxon>Pentapetalae</taxon>
        <taxon>asterids</taxon>
        <taxon>lamiids</taxon>
        <taxon>Solanales</taxon>
        <taxon>Solanaceae</taxon>
        <taxon>Solanoideae</taxon>
        <taxon>Solaneae</taxon>
        <taxon>Solanum</taxon>
    </lineage>
</organism>
<evidence type="ECO:0000313" key="2">
    <source>
        <dbReference type="Proteomes" id="UP001234989"/>
    </source>
</evidence>
<dbReference type="AlphaFoldDB" id="A0AAF0QRD5"/>
<dbReference type="Proteomes" id="UP001234989">
    <property type="component" value="Chromosome 4"/>
</dbReference>
<dbReference type="InterPro" id="IPR036838">
    <property type="entry name" value="Ribosomal_uS10_dom_sf"/>
</dbReference>
<evidence type="ECO:0000313" key="1">
    <source>
        <dbReference type="EMBL" id="WMV26928.1"/>
    </source>
</evidence>
<keyword evidence="2" id="KW-1185">Reference proteome</keyword>
<accession>A0AAF0QRD5</accession>
<name>A0AAF0QRD5_SOLVR</name>